<gene>
    <name evidence="2" type="ORF">NCTC1934_04016</name>
</gene>
<keyword evidence="3" id="KW-1185">Reference proteome</keyword>
<keyword evidence="1" id="KW-0812">Transmembrane</keyword>
<evidence type="ECO:0000313" key="2">
    <source>
        <dbReference type="EMBL" id="SUA79893.1"/>
    </source>
</evidence>
<dbReference type="RefSeq" id="WP_255056468.1">
    <property type="nucleotide sequence ID" value="NZ_CP041695.1"/>
</dbReference>
<sequence>MSENPEIQGAEPPTRGNRVIVALMAIAIIGALFTAAMMAG</sequence>
<evidence type="ECO:0000313" key="3">
    <source>
        <dbReference type="Proteomes" id="UP000255467"/>
    </source>
</evidence>
<name>A0A378YSZ8_9NOCA</name>
<proteinExistence type="predicted"/>
<dbReference type="AlphaFoldDB" id="A0A378YSZ8"/>
<dbReference type="GeneID" id="80426924"/>
<feature type="transmembrane region" description="Helical" evidence="1">
    <location>
        <begin position="20"/>
        <end position="39"/>
    </location>
</feature>
<keyword evidence="1" id="KW-0472">Membrane</keyword>
<dbReference type="EMBL" id="UGRY01000002">
    <property type="protein sequence ID" value="SUA79893.1"/>
    <property type="molecule type" value="Genomic_DNA"/>
</dbReference>
<protein>
    <submittedName>
        <fullName evidence="2">Uncharacterized protein</fullName>
    </submittedName>
</protein>
<organism evidence="2 3">
    <name type="scientific">Nocardia otitidiscaviarum</name>
    <dbReference type="NCBI Taxonomy" id="1823"/>
    <lineage>
        <taxon>Bacteria</taxon>
        <taxon>Bacillati</taxon>
        <taxon>Actinomycetota</taxon>
        <taxon>Actinomycetes</taxon>
        <taxon>Mycobacteriales</taxon>
        <taxon>Nocardiaceae</taxon>
        <taxon>Nocardia</taxon>
    </lineage>
</organism>
<accession>A0A378YSZ8</accession>
<evidence type="ECO:0000256" key="1">
    <source>
        <dbReference type="SAM" id="Phobius"/>
    </source>
</evidence>
<reference evidence="2 3" key="1">
    <citation type="submission" date="2018-06" db="EMBL/GenBank/DDBJ databases">
        <authorList>
            <consortium name="Pathogen Informatics"/>
            <person name="Doyle S."/>
        </authorList>
    </citation>
    <scope>NUCLEOTIDE SEQUENCE [LARGE SCALE GENOMIC DNA]</scope>
    <source>
        <strain evidence="2 3">NCTC1934</strain>
    </source>
</reference>
<keyword evidence="1" id="KW-1133">Transmembrane helix</keyword>
<dbReference type="Proteomes" id="UP000255467">
    <property type="component" value="Unassembled WGS sequence"/>
</dbReference>